<feature type="transmembrane region" description="Helical" evidence="8">
    <location>
        <begin position="452"/>
        <end position="470"/>
    </location>
</feature>
<dbReference type="InterPro" id="IPR036721">
    <property type="entry name" value="RCK_C_sf"/>
</dbReference>
<evidence type="ECO:0000256" key="6">
    <source>
        <dbReference type="ARBA" id="ARBA00022989"/>
    </source>
</evidence>
<evidence type="ECO:0000256" key="5">
    <source>
        <dbReference type="ARBA" id="ARBA00022692"/>
    </source>
</evidence>
<dbReference type="Pfam" id="PF06826">
    <property type="entry name" value="Asp-Al_Ex"/>
    <property type="match status" value="2"/>
</dbReference>
<feature type="domain" description="RCK C-terminal" evidence="9">
    <location>
        <begin position="294"/>
        <end position="378"/>
    </location>
</feature>
<accession>A0A239VII8</accession>
<dbReference type="InterPro" id="IPR050144">
    <property type="entry name" value="AAE_transporter"/>
</dbReference>
<feature type="transmembrane region" description="Helical" evidence="8">
    <location>
        <begin position="190"/>
        <end position="211"/>
    </location>
</feature>
<comment type="similarity">
    <text evidence="2">Belongs to the AAE transporter (TC 2.A.81) family.</text>
</comment>
<evidence type="ECO:0000256" key="3">
    <source>
        <dbReference type="ARBA" id="ARBA00022448"/>
    </source>
</evidence>
<dbReference type="GO" id="GO:0005886">
    <property type="term" value="C:plasma membrane"/>
    <property type="evidence" value="ECO:0007669"/>
    <property type="project" value="UniProtKB-SubCell"/>
</dbReference>
<dbReference type="GO" id="GO:0006813">
    <property type="term" value="P:potassium ion transport"/>
    <property type="evidence" value="ECO:0007669"/>
    <property type="project" value="InterPro"/>
</dbReference>
<dbReference type="STRING" id="1121387.GCA_000429885_01890"/>
<evidence type="ECO:0000313" key="10">
    <source>
        <dbReference type="EMBL" id="SNV22007.1"/>
    </source>
</evidence>
<dbReference type="NCBIfam" id="TIGR01625">
    <property type="entry name" value="YidE_YbjL_dupl"/>
    <property type="match status" value="2"/>
</dbReference>
<dbReference type="AlphaFoldDB" id="A0A239VII8"/>
<evidence type="ECO:0000256" key="2">
    <source>
        <dbReference type="ARBA" id="ARBA00009854"/>
    </source>
</evidence>
<keyword evidence="3" id="KW-0813">Transport</keyword>
<evidence type="ECO:0000256" key="1">
    <source>
        <dbReference type="ARBA" id="ARBA00004651"/>
    </source>
</evidence>
<proteinExistence type="inferred from homology"/>
<name>A0A239VII8_9MICO</name>
<feature type="transmembrane region" description="Helical" evidence="8">
    <location>
        <begin position="539"/>
        <end position="559"/>
    </location>
</feature>
<feature type="transmembrane region" description="Helical" evidence="8">
    <location>
        <begin position="413"/>
        <end position="431"/>
    </location>
</feature>
<dbReference type="Gene3D" id="3.30.70.1450">
    <property type="entry name" value="Regulator of K+ conductance, C-terminal domain"/>
    <property type="match status" value="1"/>
</dbReference>
<dbReference type="SUPFAM" id="SSF116726">
    <property type="entry name" value="TrkA C-terminal domain-like"/>
    <property type="match status" value="1"/>
</dbReference>
<feature type="transmembrane region" description="Helical" evidence="8">
    <location>
        <begin position="102"/>
        <end position="120"/>
    </location>
</feature>
<dbReference type="Pfam" id="PF02080">
    <property type="entry name" value="TrkA_C"/>
    <property type="match status" value="1"/>
</dbReference>
<feature type="transmembrane region" description="Helical" evidence="8">
    <location>
        <begin position="127"/>
        <end position="147"/>
    </location>
</feature>
<dbReference type="EMBL" id="LT906453">
    <property type="protein sequence ID" value="SNV22007.1"/>
    <property type="molecule type" value="Genomic_DNA"/>
</dbReference>
<sequence length="562" mass="57876">MAGSAPMHAILAMSEVVRRPAQTCNDSPWFTSPYRYEVNAVLDFLAANPLLTVFGVVACGTLVGAIPFGPLRLGSAGGLFVGLAVGALDARLSENVHQLQTFGLALFVYTVGLAVGYTFFTTLKRQAWTLLASAGVLAISVGVSIGVGRLLGLSAPMVAGAYAGATTTSPALAAATQAAGNTIPSVGNALSYPVGVIATMLTLVIVTAVPLPSRRDPEPVTSGTLTARSVEVTRHTPLEDVPGWKAQLIQGSYFVRDGAGCVISDGATLMPGDRILLIGTPATLEPAIEFLGHESDIELTDNRQDVDHRRVTVSNPEIAGRTLAEIDLPGRFGGRVTRVFRGDTQILAHDDLSLALGDRVLVVLPAGRLDHAAGIFGDSERRISEIDPLSLGIGMALGIGLGTIAIPLGSASLSLGAAGGPLVMGMLLGRVRRTGNLVWELPHSANLTLRQLGLTMFLTCVGLASGPAFAGTAFSLTGIAVGALAAVIADTIALLMWAAAILLGLSTGRAAGLMAGSIGQPALLAYAQSRVADERVEAGYSTIFAVGMVAKTIIAYLIASAW</sequence>
<dbReference type="KEGG" id="dco:SAMEA4475696_1419"/>
<keyword evidence="11" id="KW-1185">Reference proteome</keyword>
<reference evidence="10 11" key="1">
    <citation type="submission" date="2017-06" db="EMBL/GenBank/DDBJ databases">
        <authorList>
            <consortium name="Pathogen Informatics"/>
        </authorList>
    </citation>
    <scope>NUCLEOTIDE SEQUENCE [LARGE SCALE GENOMIC DNA]</scope>
    <source>
        <strain evidence="10 11">NCTC13039</strain>
    </source>
</reference>
<evidence type="ECO:0000256" key="8">
    <source>
        <dbReference type="SAM" id="Phobius"/>
    </source>
</evidence>
<keyword evidence="6 8" id="KW-1133">Transmembrane helix</keyword>
<feature type="transmembrane region" description="Helical" evidence="8">
    <location>
        <begin position="476"/>
        <end position="503"/>
    </location>
</feature>
<keyword evidence="7 8" id="KW-0472">Membrane</keyword>
<comment type="subcellular location">
    <subcellularLocation>
        <location evidence="1">Cell membrane</location>
        <topology evidence="1">Multi-pass membrane protein</topology>
    </subcellularLocation>
</comment>
<dbReference type="InterPro" id="IPR006037">
    <property type="entry name" value="RCK_C"/>
</dbReference>
<evidence type="ECO:0000259" key="9">
    <source>
        <dbReference type="PROSITE" id="PS51202"/>
    </source>
</evidence>
<protein>
    <submittedName>
        <fullName evidence="10">Putative transporter</fullName>
    </submittedName>
</protein>
<dbReference type="Proteomes" id="UP000242637">
    <property type="component" value="Chromosome 1"/>
</dbReference>
<dbReference type="InterPro" id="IPR006512">
    <property type="entry name" value="YidE_YbjL"/>
</dbReference>
<keyword evidence="4" id="KW-1003">Cell membrane</keyword>
<evidence type="ECO:0000313" key="11">
    <source>
        <dbReference type="Proteomes" id="UP000242637"/>
    </source>
</evidence>
<dbReference type="PANTHER" id="PTHR30445:SF3">
    <property type="entry name" value="TRANSPORT PROTEIN YIDE-RELATED"/>
    <property type="match status" value="1"/>
</dbReference>
<feature type="transmembrane region" description="Helical" evidence="8">
    <location>
        <begin position="44"/>
        <end position="66"/>
    </location>
</feature>
<organism evidence="10 11">
    <name type="scientific">Dermatophilus congolensis</name>
    <dbReference type="NCBI Taxonomy" id="1863"/>
    <lineage>
        <taxon>Bacteria</taxon>
        <taxon>Bacillati</taxon>
        <taxon>Actinomycetota</taxon>
        <taxon>Actinomycetes</taxon>
        <taxon>Micrococcales</taxon>
        <taxon>Dermatophilaceae</taxon>
        <taxon>Dermatophilus</taxon>
    </lineage>
</organism>
<dbReference type="PROSITE" id="PS51202">
    <property type="entry name" value="RCK_C"/>
    <property type="match status" value="1"/>
</dbReference>
<keyword evidence="5 8" id="KW-0812">Transmembrane</keyword>
<dbReference type="GO" id="GO:0008324">
    <property type="term" value="F:monoatomic cation transmembrane transporter activity"/>
    <property type="evidence" value="ECO:0007669"/>
    <property type="project" value="InterPro"/>
</dbReference>
<evidence type="ECO:0000256" key="4">
    <source>
        <dbReference type="ARBA" id="ARBA00022475"/>
    </source>
</evidence>
<feature type="transmembrane region" description="Helical" evidence="8">
    <location>
        <begin position="389"/>
        <end position="407"/>
    </location>
</feature>
<gene>
    <name evidence="10" type="ORF">SAMEA4475696_01419</name>
</gene>
<dbReference type="PANTHER" id="PTHR30445">
    <property type="entry name" value="K(+)_H(+) ANTIPORTER SUBUNIT KHTT"/>
    <property type="match status" value="1"/>
</dbReference>
<evidence type="ECO:0000256" key="7">
    <source>
        <dbReference type="ARBA" id="ARBA00023136"/>
    </source>
</evidence>